<comment type="caution">
    <text evidence="1">The sequence shown here is derived from an EMBL/GenBank/DDBJ whole genome shotgun (WGS) entry which is preliminary data.</text>
</comment>
<proteinExistence type="predicted"/>
<evidence type="ECO:0000313" key="1">
    <source>
        <dbReference type="EMBL" id="KAJ9097227.1"/>
    </source>
</evidence>
<sequence>MAKKKSKSQAFVIKPWCWYCEREFEDEKVLLQHQKAKHFKCNHCPRKLNTAGGLMVHCQQVHKTEPDKLENTLPGRDGYDIEIFGMEGVPAKDQAEWRARKEAEAGVTSRANAAVSQMAKRPRIYKGVISEVDLAGLLAQHKALMSGQARSGFPPGMPPLMQGMPPPTFMGGMPPPMPPFMPPNGFPPPGMMMPNGMPPFAPPPGFMPPPPGAFPPFAGSPAMMPPVAASTPPFPVGVPPPTGLPSRPAFLPPVPSLPVPAVIAPVPSATAPTPMSATVLPPKDGVMWPDADASPVSSAVTLFHLPVPVLTGLRLALFQAEKRAQQPKYKYTSPLQQNNLPLPTLQQQLSEDVGGAGISSRKRKAAADFLD</sequence>
<keyword evidence="2" id="KW-1185">Reference proteome</keyword>
<gene>
    <name evidence="1" type="ORF">QFC21_004896</name>
</gene>
<name>A0ACC2VE77_9TREE</name>
<accession>A0ACC2VE77</accession>
<organism evidence="1 2">
    <name type="scientific">Naganishia friedmannii</name>
    <dbReference type="NCBI Taxonomy" id="89922"/>
    <lineage>
        <taxon>Eukaryota</taxon>
        <taxon>Fungi</taxon>
        <taxon>Dikarya</taxon>
        <taxon>Basidiomycota</taxon>
        <taxon>Agaricomycotina</taxon>
        <taxon>Tremellomycetes</taxon>
        <taxon>Filobasidiales</taxon>
        <taxon>Filobasidiaceae</taxon>
        <taxon>Naganishia</taxon>
    </lineage>
</organism>
<protein>
    <submittedName>
        <fullName evidence="1">Uncharacterized protein</fullName>
    </submittedName>
</protein>
<reference evidence="1" key="1">
    <citation type="submission" date="2023-04" db="EMBL/GenBank/DDBJ databases">
        <title>Draft Genome sequencing of Naganishia species isolated from polar environments using Oxford Nanopore Technology.</title>
        <authorList>
            <person name="Leo P."/>
            <person name="Venkateswaran K."/>
        </authorList>
    </citation>
    <scope>NUCLEOTIDE SEQUENCE</scope>
    <source>
        <strain evidence="1">MNA-CCFEE 5423</strain>
    </source>
</reference>
<dbReference type="Proteomes" id="UP001227268">
    <property type="component" value="Unassembled WGS sequence"/>
</dbReference>
<evidence type="ECO:0000313" key="2">
    <source>
        <dbReference type="Proteomes" id="UP001227268"/>
    </source>
</evidence>
<dbReference type="EMBL" id="JASBWT010000017">
    <property type="protein sequence ID" value="KAJ9097227.1"/>
    <property type="molecule type" value="Genomic_DNA"/>
</dbReference>